<dbReference type="AlphaFoldDB" id="A0A5J5B4N2"/>
<name>A0A5J5B4N2_9ASTE</name>
<proteinExistence type="predicted"/>
<protein>
    <submittedName>
        <fullName evidence="1">Uncharacterized protein</fullName>
    </submittedName>
</protein>
<evidence type="ECO:0000313" key="2">
    <source>
        <dbReference type="Proteomes" id="UP000325577"/>
    </source>
</evidence>
<evidence type="ECO:0000313" key="1">
    <source>
        <dbReference type="EMBL" id="KAA8537580.1"/>
    </source>
</evidence>
<accession>A0A5J5B4N2</accession>
<dbReference type="EMBL" id="CM018038">
    <property type="protein sequence ID" value="KAA8537580.1"/>
    <property type="molecule type" value="Genomic_DNA"/>
</dbReference>
<reference evidence="1 2" key="1">
    <citation type="submission" date="2019-09" db="EMBL/GenBank/DDBJ databases">
        <title>A chromosome-level genome assembly of the Chinese tupelo Nyssa sinensis.</title>
        <authorList>
            <person name="Yang X."/>
            <person name="Kang M."/>
            <person name="Yang Y."/>
            <person name="Xiong H."/>
            <person name="Wang M."/>
            <person name="Zhang Z."/>
            <person name="Wang Z."/>
            <person name="Wu H."/>
            <person name="Ma T."/>
            <person name="Liu J."/>
            <person name="Xi Z."/>
        </authorList>
    </citation>
    <scope>NUCLEOTIDE SEQUENCE [LARGE SCALE GENOMIC DNA]</scope>
    <source>
        <strain evidence="1">J267</strain>
        <tissue evidence="1">Leaf</tissue>
    </source>
</reference>
<gene>
    <name evidence="1" type="ORF">F0562_027188</name>
</gene>
<organism evidence="1 2">
    <name type="scientific">Nyssa sinensis</name>
    <dbReference type="NCBI Taxonomy" id="561372"/>
    <lineage>
        <taxon>Eukaryota</taxon>
        <taxon>Viridiplantae</taxon>
        <taxon>Streptophyta</taxon>
        <taxon>Embryophyta</taxon>
        <taxon>Tracheophyta</taxon>
        <taxon>Spermatophyta</taxon>
        <taxon>Magnoliopsida</taxon>
        <taxon>eudicotyledons</taxon>
        <taxon>Gunneridae</taxon>
        <taxon>Pentapetalae</taxon>
        <taxon>asterids</taxon>
        <taxon>Cornales</taxon>
        <taxon>Nyssaceae</taxon>
        <taxon>Nyssa</taxon>
    </lineage>
</organism>
<keyword evidence="2" id="KW-1185">Reference proteome</keyword>
<dbReference type="Proteomes" id="UP000325577">
    <property type="component" value="Linkage Group LG15"/>
</dbReference>
<sequence length="69" mass="8034">MHGCTARLGIQNAAHGDDDIDSIVVKFQEVYVSRCCSYLYMPDLLRKGMRENLCFLLSMSYYQVEFLFK</sequence>